<evidence type="ECO:0000256" key="6">
    <source>
        <dbReference type="ARBA" id="ARBA00023136"/>
    </source>
</evidence>
<dbReference type="OrthoDB" id="6617147at2759"/>
<dbReference type="InterPro" id="IPR004117">
    <property type="entry name" value="7tm6_olfct_rcpt"/>
</dbReference>
<keyword evidence="8" id="KW-0807">Transducer</keyword>
<accession>A0A8K0CEQ4</accession>
<organism evidence="10 11">
    <name type="scientific">Ignelater luminosus</name>
    <name type="common">Cucubano</name>
    <name type="synonym">Pyrophorus luminosus</name>
    <dbReference type="NCBI Taxonomy" id="2038154"/>
    <lineage>
        <taxon>Eukaryota</taxon>
        <taxon>Metazoa</taxon>
        <taxon>Ecdysozoa</taxon>
        <taxon>Arthropoda</taxon>
        <taxon>Hexapoda</taxon>
        <taxon>Insecta</taxon>
        <taxon>Pterygota</taxon>
        <taxon>Neoptera</taxon>
        <taxon>Endopterygota</taxon>
        <taxon>Coleoptera</taxon>
        <taxon>Polyphaga</taxon>
        <taxon>Elateriformia</taxon>
        <taxon>Elateroidea</taxon>
        <taxon>Elateridae</taxon>
        <taxon>Agrypninae</taxon>
        <taxon>Pyrophorini</taxon>
        <taxon>Ignelater</taxon>
    </lineage>
</organism>
<dbReference type="Pfam" id="PF02949">
    <property type="entry name" value="7tm_6"/>
    <property type="match status" value="1"/>
</dbReference>
<feature type="non-terminal residue" evidence="10">
    <location>
        <position position="1"/>
    </location>
</feature>
<keyword evidence="3 9" id="KW-0812">Transmembrane</keyword>
<keyword evidence="7" id="KW-0675">Receptor</keyword>
<evidence type="ECO:0000256" key="3">
    <source>
        <dbReference type="ARBA" id="ARBA00022692"/>
    </source>
</evidence>
<proteinExistence type="predicted"/>
<evidence type="ECO:0000256" key="1">
    <source>
        <dbReference type="ARBA" id="ARBA00004141"/>
    </source>
</evidence>
<comment type="subcellular location">
    <subcellularLocation>
        <location evidence="1">Membrane</location>
        <topology evidence="1">Multi-pass membrane protein</topology>
    </subcellularLocation>
</comment>
<dbReference type="EMBL" id="VTPC01089040">
    <property type="protein sequence ID" value="KAF2885969.1"/>
    <property type="molecule type" value="Genomic_DNA"/>
</dbReference>
<dbReference type="Proteomes" id="UP000801492">
    <property type="component" value="Unassembled WGS sequence"/>
</dbReference>
<dbReference type="GO" id="GO:0016020">
    <property type="term" value="C:membrane"/>
    <property type="evidence" value="ECO:0007669"/>
    <property type="project" value="UniProtKB-SubCell"/>
</dbReference>
<evidence type="ECO:0000256" key="2">
    <source>
        <dbReference type="ARBA" id="ARBA00022606"/>
    </source>
</evidence>
<dbReference type="GO" id="GO:0004984">
    <property type="term" value="F:olfactory receptor activity"/>
    <property type="evidence" value="ECO:0007669"/>
    <property type="project" value="InterPro"/>
</dbReference>
<reference evidence="10" key="1">
    <citation type="submission" date="2019-08" db="EMBL/GenBank/DDBJ databases">
        <title>The genome of the North American firefly Photinus pyralis.</title>
        <authorList>
            <consortium name="Photinus pyralis genome working group"/>
            <person name="Fallon T.R."/>
            <person name="Sander Lower S.E."/>
            <person name="Weng J.-K."/>
        </authorList>
    </citation>
    <scope>NUCLEOTIDE SEQUENCE</scope>
    <source>
        <strain evidence="10">TRF0915ILg1</strain>
        <tissue evidence="10">Whole body</tissue>
    </source>
</reference>
<feature type="non-terminal residue" evidence="10">
    <location>
        <position position="71"/>
    </location>
</feature>
<dbReference type="AlphaFoldDB" id="A0A8K0CEQ4"/>
<evidence type="ECO:0000256" key="4">
    <source>
        <dbReference type="ARBA" id="ARBA00022725"/>
    </source>
</evidence>
<evidence type="ECO:0000313" key="10">
    <source>
        <dbReference type="EMBL" id="KAF2885969.1"/>
    </source>
</evidence>
<comment type="caution">
    <text evidence="10">The sequence shown here is derived from an EMBL/GenBank/DDBJ whole genome shotgun (WGS) entry which is preliminary data.</text>
</comment>
<evidence type="ECO:0000313" key="11">
    <source>
        <dbReference type="Proteomes" id="UP000801492"/>
    </source>
</evidence>
<feature type="transmembrane region" description="Helical" evidence="9">
    <location>
        <begin position="46"/>
        <end position="67"/>
    </location>
</feature>
<name>A0A8K0CEQ4_IGNLU</name>
<keyword evidence="4" id="KW-0552">Olfaction</keyword>
<dbReference type="GO" id="GO:0007165">
    <property type="term" value="P:signal transduction"/>
    <property type="evidence" value="ECO:0007669"/>
    <property type="project" value="UniProtKB-KW"/>
</dbReference>
<evidence type="ECO:0000256" key="9">
    <source>
        <dbReference type="SAM" id="Phobius"/>
    </source>
</evidence>
<evidence type="ECO:0000256" key="5">
    <source>
        <dbReference type="ARBA" id="ARBA00022989"/>
    </source>
</evidence>
<keyword evidence="6 9" id="KW-0472">Membrane</keyword>
<protein>
    <submittedName>
        <fullName evidence="10">Uncharacterized protein</fullName>
    </submittedName>
</protein>
<sequence>EESANEQHNNSIDVSSIPWKYLGSIMRATVRYHTSIIEIATDLEDIFSNALLSIYVFTLTIICFEVYNAAT</sequence>
<evidence type="ECO:0000256" key="7">
    <source>
        <dbReference type="ARBA" id="ARBA00023170"/>
    </source>
</evidence>
<keyword evidence="2" id="KW-0716">Sensory transduction</keyword>
<keyword evidence="11" id="KW-1185">Reference proteome</keyword>
<dbReference type="GO" id="GO:0005549">
    <property type="term" value="F:odorant binding"/>
    <property type="evidence" value="ECO:0007669"/>
    <property type="project" value="InterPro"/>
</dbReference>
<keyword evidence="5 9" id="KW-1133">Transmembrane helix</keyword>
<gene>
    <name evidence="10" type="ORF">ILUMI_20204</name>
</gene>
<evidence type="ECO:0000256" key="8">
    <source>
        <dbReference type="ARBA" id="ARBA00023224"/>
    </source>
</evidence>